<keyword evidence="2" id="KW-1185">Reference proteome</keyword>
<dbReference type="EMBL" id="JAGMUU010000001">
    <property type="protein sequence ID" value="KAH7162748.1"/>
    <property type="molecule type" value="Genomic_DNA"/>
</dbReference>
<protein>
    <submittedName>
        <fullName evidence="1">Uncharacterized protein</fullName>
    </submittedName>
</protein>
<proteinExistence type="predicted"/>
<accession>A0A9P9FJQ3</accession>
<reference evidence="1" key="1">
    <citation type="journal article" date="2021" name="Nat. Commun.">
        <title>Genetic determinants of endophytism in the Arabidopsis root mycobiome.</title>
        <authorList>
            <person name="Mesny F."/>
            <person name="Miyauchi S."/>
            <person name="Thiergart T."/>
            <person name="Pickel B."/>
            <person name="Atanasova L."/>
            <person name="Karlsson M."/>
            <person name="Huettel B."/>
            <person name="Barry K.W."/>
            <person name="Haridas S."/>
            <person name="Chen C."/>
            <person name="Bauer D."/>
            <person name="Andreopoulos W."/>
            <person name="Pangilinan J."/>
            <person name="LaButti K."/>
            <person name="Riley R."/>
            <person name="Lipzen A."/>
            <person name="Clum A."/>
            <person name="Drula E."/>
            <person name="Henrissat B."/>
            <person name="Kohler A."/>
            <person name="Grigoriev I.V."/>
            <person name="Martin F.M."/>
            <person name="Hacquard S."/>
        </authorList>
    </citation>
    <scope>NUCLEOTIDE SEQUENCE</scope>
    <source>
        <strain evidence="1">MPI-CAGE-AT-0021</strain>
    </source>
</reference>
<gene>
    <name evidence="1" type="ORF">B0J13DRAFT_601359</name>
</gene>
<name>A0A9P9FJQ3_9HYPO</name>
<organism evidence="1 2">
    <name type="scientific">Dactylonectria estremocensis</name>
    <dbReference type="NCBI Taxonomy" id="1079267"/>
    <lineage>
        <taxon>Eukaryota</taxon>
        <taxon>Fungi</taxon>
        <taxon>Dikarya</taxon>
        <taxon>Ascomycota</taxon>
        <taxon>Pezizomycotina</taxon>
        <taxon>Sordariomycetes</taxon>
        <taxon>Hypocreomycetidae</taxon>
        <taxon>Hypocreales</taxon>
        <taxon>Nectriaceae</taxon>
        <taxon>Dactylonectria</taxon>
    </lineage>
</organism>
<sequence length="208" mass="23639">MASQPGPVWSVGRHVLRTQYPIAPPVIIGNSSCTNFRRCRISIMVGSYYPRPPKQPTYARLWNLSRFEHGAPTHPHLPSPSPTPMHALEEIVTCPMPKPSRQNFKRHQYRRRLTPLHPYRHCSGTGRPGPLSSRCVSTRFRVIAPRSKLDERATTLEHFLPSEIPCHATFFPIDPVTDNDDHQRTMQAIVADHLIISLYLCCSQAFAT</sequence>
<evidence type="ECO:0000313" key="2">
    <source>
        <dbReference type="Proteomes" id="UP000717696"/>
    </source>
</evidence>
<dbReference type="AlphaFoldDB" id="A0A9P9FJQ3"/>
<dbReference type="Proteomes" id="UP000717696">
    <property type="component" value="Unassembled WGS sequence"/>
</dbReference>
<comment type="caution">
    <text evidence="1">The sequence shown here is derived from an EMBL/GenBank/DDBJ whole genome shotgun (WGS) entry which is preliminary data.</text>
</comment>
<evidence type="ECO:0000313" key="1">
    <source>
        <dbReference type="EMBL" id="KAH7162748.1"/>
    </source>
</evidence>